<dbReference type="PANTHER" id="PTHR10746:SF6">
    <property type="entry name" value="LARGE RIBOSOMAL SUBUNIT PROTEIN UL4M"/>
    <property type="match status" value="1"/>
</dbReference>
<dbReference type="NCBIfam" id="TIGR03953">
    <property type="entry name" value="rplD_bact"/>
    <property type="match status" value="1"/>
</dbReference>
<comment type="caution">
    <text evidence="6">The sequence shown here is derived from an EMBL/GenBank/DDBJ whole genome shotgun (WGS) entry which is preliminary data.</text>
</comment>
<name>A0A832DDB5_9AQUI</name>
<protein>
    <recommendedName>
        <fullName evidence="4 5">Large ribosomal subunit protein uL4</fullName>
    </recommendedName>
</protein>
<dbReference type="InterPro" id="IPR023574">
    <property type="entry name" value="Ribosomal_uL4_dom_sf"/>
</dbReference>
<dbReference type="GO" id="GO:0006412">
    <property type="term" value="P:translation"/>
    <property type="evidence" value="ECO:0007669"/>
    <property type="project" value="UniProtKB-UniRule"/>
</dbReference>
<sequence>MEFNVVNNKNEVVGKVNLNENIFKTEVNQGTVWEVIKWHLAIKRAGTASTKTRAEVAGSNRKIYPQKGTGRARHGDRKANIFVGGGVAHGPHPRDYYYALPKKVRKKVLKGVLTYKLNNNELIVVEDFNFEQPKTKNAVEVLKNFGLEQAKVLLVLPEKIENVIKSFRNIPKVKILLSEGLNSYDLLNAEKVIIFKSALEKIQERLAQ</sequence>
<dbReference type="GO" id="GO:0005840">
    <property type="term" value="C:ribosome"/>
    <property type="evidence" value="ECO:0007669"/>
    <property type="project" value="UniProtKB-KW"/>
</dbReference>
<evidence type="ECO:0000256" key="2">
    <source>
        <dbReference type="ARBA" id="ARBA00022980"/>
    </source>
</evidence>
<keyword evidence="2 5" id="KW-0689">Ribosomal protein</keyword>
<evidence type="ECO:0000256" key="1">
    <source>
        <dbReference type="ARBA" id="ARBA00010528"/>
    </source>
</evidence>
<comment type="similarity">
    <text evidence="1 5">Belongs to the universal ribosomal protein uL4 family.</text>
</comment>
<dbReference type="Proteomes" id="UP000885621">
    <property type="component" value="Unassembled WGS sequence"/>
</dbReference>
<dbReference type="Gene3D" id="3.40.1370.10">
    <property type="match status" value="1"/>
</dbReference>
<comment type="subunit">
    <text evidence="5">Part of the 50S ribosomal subunit.</text>
</comment>
<dbReference type="Pfam" id="PF00573">
    <property type="entry name" value="Ribosomal_L4"/>
    <property type="match status" value="1"/>
</dbReference>
<organism evidence="6">
    <name type="scientific">Sulfurihydrogenibium azorense</name>
    <dbReference type="NCBI Taxonomy" id="309806"/>
    <lineage>
        <taxon>Bacteria</taxon>
        <taxon>Pseudomonadati</taxon>
        <taxon>Aquificota</taxon>
        <taxon>Aquificia</taxon>
        <taxon>Aquificales</taxon>
        <taxon>Hydrogenothermaceae</taxon>
        <taxon>Sulfurihydrogenibium</taxon>
    </lineage>
</organism>
<comment type="function">
    <text evidence="5">Forms part of the polypeptide exit tunnel.</text>
</comment>
<dbReference type="InterPro" id="IPR013005">
    <property type="entry name" value="Ribosomal_uL4-like"/>
</dbReference>
<dbReference type="InterPro" id="IPR002136">
    <property type="entry name" value="Ribosomal_uL4"/>
</dbReference>
<keyword evidence="5" id="KW-0694">RNA-binding</keyword>
<gene>
    <name evidence="5" type="primary">rplD</name>
    <name evidence="6" type="ORF">ENO34_00300</name>
</gene>
<keyword evidence="5" id="KW-0699">rRNA-binding</keyword>
<reference evidence="6" key="1">
    <citation type="journal article" date="2020" name="mSystems">
        <title>Genome- and Community-Level Interaction Insights into Carbon Utilization and Element Cycling Functions of Hydrothermarchaeota in Hydrothermal Sediment.</title>
        <authorList>
            <person name="Zhou Z."/>
            <person name="Liu Y."/>
            <person name="Xu W."/>
            <person name="Pan J."/>
            <person name="Luo Z.H."/>
            <person name="Li M."/>
        </authorList>
    </citation>
    <scope>NUCLEOTIDE SEQUENCE [LARGE SCALE GENOMIC DNA]</scope>
    <source>
        <strain evidence="6">SpSt-1257</strain>
    </source>
</reference>
<dbReference type="AlphaFoldDB" id="A0A832DDB5"/>
<dbReference type="GO" id="GO:0003735">
    <property type="term" value="F:structural constituent of ribosome"/>
    <property type="evidence" value="ECO:0007669"/>
    <property type="project" value="InterPro"/>
</dbReference>
<accession>A0A832DDB5</accession>
<dbReference type="PANTHER" id="PTHR10746">
    <property type="entry name" value="50S RIBOSOMAL PROTEIN L4"/>
    <property type="match status" value="1"/>
</dbReference>
<evidence type="ECO:0000313" key="6">
    <source>
        <dbReference type="EMBL" id="HEV08822.1"/>
    </source>
</evidence>
<dbReference type="SUPFAM" id="SSF52166">
    <property type="entry name" value="Ribosomal protein L4"/>
    <property type="match status" value="1"/>
</dbReference>
<dbReference type="GO" id="GO:0019843">
    <property type="term" value="F:rRNA binding"/>
    <property type="evidence" value="ECO:0007669"/>
    <property type="project" value="UniProtKB-UniRule"/>
</dbReference>
<evidence type="ECO:0000256" key="4">
    <source>
        <dbReference type="ARBA" id="ARBA00035244"/>
    </source>
</evidence>
<evidence type="ECO:0000256" key="5">
    <source>
        <dbReference type="HAMAP-Rule" id="MF_01328"/>
    </source>
</evidence>
<evidence type="ECO:0000256" key="3">
    <source>
        <dbReference type="ARBA" id="ARBA00023274"/>
    </source>
</evidence>
<comment type="function">
    <text evidence="5">One of the primary rRNA binding proteins, this protein initially binds near the 5'-end of the 23S rRNA. It is important during the early stages of 50S assembly. It makes multiple contacts with different domains of the 23S rRNA in the assembled 50S subunit and ribosome.</text>
</comment>
<dbReference type="EMBL" id="DSFC01000014">
    <property type="protein sequence ID" value="HEV08822.1"/>
    <property type="molecule type" value="Genomic_DNA"/>
</dbReference>
<dbReference type="HAMAP" id="MF_01328_B">
    <property type="entry name" value="Ribosomal_uL4_B"/>
    <property type="match status" value="1"/>
</dbReference>
<keyword evidence="3 5" id="KW-0687">Ribonucleoprotein</keyword>
<dbReference type="GO" id="GO:1990904">
    <property type="term" value="C:ribonucleoprotein complex"/>
    <property type="evidence" value="ECO:0007669"/>
    <property type="project" value="UniProtKB-KW"/>
</dbReference>
<proteinExistence type="inferred from homology"/>